<dbReference type="InterPro" id="IPR055103">
    <property type="entry name" value="PDXDC1-like_2nd"/>
</dbReference>
<evidence type="ECO:0000313" key="12">
    <source>
        <dbReference type="Proteomes" id="UP000265100"/>
    </source>
</evidence>
<keyword evidence="12" id="KW-1185">Reference proteome</keyword>
<dbReference type="Ensembl" id="ENSACLT00000004003.2">
    <property type="protein sequence ID" value="ENSACLP00000003920.2"/>
    <property type="gene ID" value="ENSACLG00000002655.2"/>
</dbReference>
<dbReference type="Pfam" id="PF22937">
    <property type="entry name" value="PDXDC1-like_cen2"/>
    <property type="match status" value="1"/>
</dbReference>
<dbReference type="InterPro" id="IPR002129">
    <property type="entry name" value="PyrdxlP-dep_de-COase"/>
</dbReference>
<dbReference type="GeneTree" id="ENSGT00390000009628"/>
<reference evidence="11" key="1">
    <citation type="submission" date="2018-05" db="EMBL/GenBank/DDBJ databases">
        <authorList>
            <person name="Datahose"/>
        </authorList>
    </citation>
    <scope>NUCLEOTIDE SEQUENCE</scope>
</reference>
<dbReference type="InterPro" id="IPR055102">
    <property type="entry name" value="PDXDC1-like_3rd"/>
</dbReference>
<comment type="similarity">
    <text evidence="2">Belongs to the group II decarboxylase family.</text>
</comment>
<dbReference type="Bgee" id="ENSACLG00000002655">
    <property type="expression patterns" value="Expressed in liver and 7 other cell types or tissues"/>
</dbReference>
<accession>A0A3P8NGK6</accession>
<evidence type="ECO:0000313" key="11">
    <source>
        <dbReference type="Ensembl" id="ENSACLP00000003920.2"/>
    </source>
</evidence>
<evidence type="ECO:0000256" key="7">
    <source>
        <dbReference type="SAM" id="Coils"/>
    </source>
</evidence>
<feature type="domain" description="PDXDC1-like third" evidence="10">
    <location>
        <begin position="459"/>
        <end position="562"/>
    </location>
</feature>
<evidence type="ECO:0000259" key="9">
    <source>
        <dbReference type="Pfam" id="PF22930"/>
    </source>
</evidence>
<evidence type="ECO:0000256" key="6">
    <source>
        <dbReference type="ARBA" id="ARBA00047190"/>
    </source>
</evidence>
<comment type="cofactor">
    <cofactor evidence="1">
        <name>pyridoxal 5'-phosphate</name>
        <dbReference type="ChEBI" id="CHEBI:597326"/>
    </cofactor>
</comment>
<dbReference type="Gene3D" id="3.40.640.10">
    <property type="entry name" value="Type I PLP-dependent aspartate aminotransferase-like (Major domain)"/>
    <property type="match status" value="1"/>
</dbReference>
<dbReference type="SUPFAM" id="SSF53383">
    <property type="entry name" value="PLP-dependent transferases"/>
    <property type="match status" value="1"/>
</dbReference>
<evidence type="ECO:0000256" key="8">
    <source>
        <dbReference type="SAM" id="MobiDB-lite"/>
    </source>
</evidence>
<dbReference type="OMA" id="RLQYACR"/>
<keyword evidence="3" id="KW-0210">Decarboxylase</keyword>
<sequence length="671" mass="75273">MLPLYCAWFITLFMKRRMKRINPVRSKSVLFTYRHFTIIVRTRLIRKGSSESAVFNRMQNVGEHGQMALLGHSLAAYISMMDKEQLRKLTTRIQSDTTLWLCRLFRYENGSTCFHEDDRDGLVKVCRLVINARYEEYATEGYVVLNTRQPVIYQSASCRPGLGQHLCSQLGLPLSSLCTVPCNTLFGSQHQMDVALLEKLIKEDINAGKLPLLLIANAGTPGAGHTDKLGRLKELCDQYNMWLHVEGVNVSSVYRYWSFMSLQAATRSDSMTLTPGPWLGLPAVTAVTLYRHEDPALSLAAGLTSSHPVEKLRALPLWLSLQYLGHNGIVQKIKHATTLVRITNIGNIYDVSKDVEDESDSPVVLFKFNQEESIGKTFMLSKCKNKSELGEELAELVPTSGIDVVELEDEATCVRFSPLLTAAVLGTREEDVESIVEKMTELVFVMSSTMSLREDFREETHKRSPSLRYINEFAWPGLGVVRYEMQANGMDEDRKKQEQEKINTELLKKLQDLDTDILFSTGPEFVTEQGCIFVGMVTDDVDVSDLVDTIAALGRDIEESGKLLQNMTEVVRKGILEAELQLQKANEEKLVEEGMLRQLPVVGSVLNWFSPIQSSIKGRTFSLAAGSLDSTEVTYSTKAQADRPSLQDTPISSSKKLPGKIVPAFHSHSLW</sequence>
<dbReference type="PANTHER" id="PTHR42735:SF1">
    <property type="entry name" value="PYRIDOXAL-DEPENDENT DECARBOXYLASE DOMAIN-CONTAINING PROTEIN 1-RELATED"/>
    <property type="match status" value="1"/>
</dbReference>
<dbReference type="FunFam" id="3.40.640.10:FF:000036">
    <property type="entry name" value="pyridoxal-dependent decarboxylase domain-containing protein 1 isoform X2"/>
    <property type="match status" value="1"/>
</dbReference>
<organism evidence="11 12">
    <name type="scientific">Astatotilapia calliptera</name>
    <name type="common">Eastern happy</name>
    <name type="synonym">Chromis callipterus</name>
    <dbReference type="NCBI Taxonomy" id="8154"/>
    <lineage>
        <taxon>Eukaryota</taxon>
        <taxon>Metazoa</taxon>
        <taxon>Chordata</taxon>
        <taxon>Craniata</taxon>
        <taxon>Vertebrata</taxon>
        <taxon>Euteleostomi</taxon>
        <taxon>Actinopterygii</taxon>
        <taxon>Neopterygii</taxon>
        <taxon>Teleostei</taxon>
        <taxon>Neoteleostei</taxon>
        <taxon>Acanthomorphata</taxon>
        <taxon>Ovalentaria</taxon>
        <taxon>Cichlomorphae</taxon>
        <taxon>Cichliformes</taxon>
        <taxon>Cichlidae</taxon>
        <taxon>African cichlids</taxon>
        <taxon>Pseudocrenilabrinae</taxon>
        <taxon>Haplochromini</taxon>
        <taxon>Astatotilapia</taxon>
    </lineage>
</organism>
<dbReference type="Pfam" id="PF00282">
    <property type="entry name" value="Pyridoxal_deC"/>
    <property type="match status" value="1"/>
</dbReference>
<dbReference type="STRING" id="8154.ENSACLP00000003920"/>
<dbReference type="AlphaFoldDB" id="A0A3P8NGK6"/>
<evidence type="ECO:0000256" key="4">
    <source>
        <dbReference type="ARBA" id="ARBA00022898"/>
    </source>
</evidence>
<dbReference type="InterPro" id="IPR015424">
    <property type="entry name" value="PyrdxlP-dep_Trfase"/>
</dbReference>
<keyword evidence="7" id="KW-0175">Coiled coil</keyword>
<evidence type="ECO:0000259" key="10">
    <source>
        <dbReference type="Pfam" id="PF22937"/>
    </source>
</evidence>
<keyword evidence="4" id="KW-0663">Pyridoxal phosphate</keyword>
<feature type="coiled-coil region" evidence="7">
    <location>
        <begin position="480"/>
        <end position="516"/>
    </location>
</feature>
<evidence type="ECO:0000256" key="3">
    <source>
        <dbReference type="ARBA" id="ARBA00022793"/>
    </source>
</evidence>
<protein>
    <recommendedName>
        <fullName evidence="6">Pyridoxal-dependent decarboxylase domain-containing protein 1</fullName>
    </recommendedName>
</protein>
<dbReference type="Proteomes" id="UP000265100">
    <property type="component" value="Chromosome 4"/>
</dbReference>
<proteinExistence type="inferred from homology"/>
<feature type="compositionally biased region" description="Polar residues" evidence="8">
    <location>
        <begin position="646"/>
        <end position="655"/>
    </location>
</feature>
<reference evidence="11" key="2">
    <citation type="submission" date="2025-08" db="UniProtKB">
        <authorList>
            <consortium name="Ensembl"/>
        </authorList>
    </citation>
    <scope>IDENTIFICATION</scope>
</reference>
<dbReference type="GO" id="GO:0019752">
    <property type="term" value="P:carboxylic acid metabolic process"/>
    <property type="evidence" value="ECO:0007669"/>
    <property type="project" value="InterPro"/>
</dbReference>
<dbReference type="PANTHER" id="PTHR42735">
    <property type="match status" value="1"/>
</dbReference>
<feature type="region of interest" description="Disordered" evidence="8">
    <location>
        <begin position="636"/>
        <end position="655"/>
    </location>
</feature>
<evidence type="ECO:0000256" key="5">
    <source>
        <dbReference type="ARBA" id="ARBA00023239"/>
    </source>
</evidence>
<feature type="domain" description="PDXDC1/PDXD2 second" evidence="9">
    <location>
        <begin position="389"/>
        <end position="449"/>
    </location>
</feature>
<dbReference type="GO" id="GO:0030170">
    <property type="term" value="F:pyridoxal phosphate binding"/>
    <property type="evidence" value="ECO:0007669"/>
    <property type="project" value="InterPro"/>
</dbReference>
<dbReference type="InterPro" id="IPR015421">
    <property type="entry name" value="PyrdxlP-dep_Trfase_major"/>
</dbReference>
<keyword evidence="5" id="KW-0456">Lyase</keyword>
<dbReference type="Pfam" id="PF22930">
    <property type="entry name" value="PDXDC1-like_cen"/>
    <property type="match status" value="1"/>
</dbReference>
<dbReference type="InterPro" id="IPR050477">
    <property type="entry name" value="GrpII_AminoAcid_Decarb"/>
</dbReference>
<name>A0A3P8NGK6_ASTCA</name>
<evidence type="ECO:0000256" key="2">
    <source>
        <dbReference type="ARBA" id="ARBA00009533"/>
    </source>
</evidence>
<reference evidence="11" key="3">
    <citation type="submission" date="2025-09" db="UniProtKB">
        <authorList>
            <consortium name="Ensembl"/>
        </authorList>
    </citation>
    <scope>IDENTIFICATION</scope>
</reference>
<evidence type="ECO:0000256" key="1">
    <source>
        <dbReference type="ARBA" id="ARBA00001933"/>
    </source>
</evidence>
<dbReference type="GO" id="GO:0016831">
    <property type="term" value="F:carboxy-lyase activity"/>
    <property type="evidence" value="ECO:0007669"/>
    <property type="project" value="UniProtKB-KW"/>
</dbReference>
<gene>
    <name evidence="11" type="primary">PDXDC1</name>
</gene>